<sequence length="46" mass="5331">MLTQNIEEIGNIEIAQIINYLKISGLNVGLILNFKHPKLEWQRIVL</sequence>
<evidence type="ECO:0000313" key="2">
    <source>
        <dbReference type="Proteomes" id="UP000528322"/>
    </source>
</evidence>
<dbReference type="InterPro" id="IPR026350">
    <property type="entry name" value="GxxExxY"/>
</dbReference>
<reference evidence="1 2" key="1">
    <citation type="submission" date="2020-08" db="EMBL/GenBank/DDBJ databases">
        <title>Genomic Encyclopedia of Type Strains, Phase IV (KMG-IV): sequencing the most valuable type-strain genomes for metagenomic binning, comparative biology and taxonomic classification.</title>
        <authorList>
            <person name="Goeker M."/>
        </authorList>
    </citation>
    <scope>NUCLEOTIDE SEQUENCE [LARGE SCALE GENOMIC DNA]</scope>
    <source>
        <strain evidence="1 2">DSM 22071</strain>
    </source>
</reference>
<name>A0A7W7Y5D1_9BACT</name>
<protein>
    <submittedName>
        <fullName evidence="1">GxxExxY protein</fullName>
    </submittedName>
</protein>
<gene>
    <name evidence="1" type="ORF">HNR37_001674</name>
</gene>
<organism evidence="1 2">
    <name type="scientific">Desulfurispira natronophila</name>
    <dbReference type="NCBI Taxonomy" id="682562"/>
    <lineage>
        <taxon>Bacteria</taxon>
        <taxon>Pseudomonadati</taxon>
        <taxon>Chrysiogenota</taxon>
        <taxon>Chrysiogenia</taxon>
        <taxon>Chrysiogenales</taxon>
        <taxon>Chrysiogenaceae</taxon>
        <taxon>Desulfurispira</taxon>
    </lineage>
</organism>
<comment type="caution">
    <text evidence="1">The sequence shown here is derived from an EMBL/GenBank/DDBJ whole genome shotgun (WGS) entry which is preliminary data.</text>
</comment>
<dbReference type="Proteomes" id="UP000528322">
    <property type="component" value="Unassembled WGS sequence"/>
</dbReference>
<dbReference type="EMBL" id="JACHID010000010">
    <property type="protein sequence ID" value="MBB5022339.1"/>
    <property type="molecule type" value="Genomic_DNA"/>
</dbReference>
<dbReference type="AlphaFoldDB" id="A0A7W7Y5D1"/>
<keyword evidence="2" id="KW-1185">Reference proteome</keyword>
<accession>A0A7W7Y5D1</accession>
<dbReference type="Pfam" id="PF13366">
    <property type="entry name" value="PDDEXK_3"/>
    <property type="match status" value="1"/>
</dbReference>
<evidence type="ECO:0000313" key="1">
    <source>
        <dbReference type="EMBL" id="MBB5022339.1"/>
    </source>
</evidence>
<proteinExistence type="predicted"/>
<dbReference type="NCBIfam" id="TIGR04256">
    <property type="entry name" value="GxxExxY"/>
    <property type="match status" value="1"/>
</dbReference>